<dbReference type="GO" id="GO:0000287">
    <property type="term" value="F:magnesium ion binding"/>
    <property type="evidence" value="ECO:0007669"/>
    <property type="project" value="InterPro"/>
</dbReference>
<sequence>MADPDSTIINTSINQKDPKEALVIAVTTRAIFSLEREHEIFLTKGKDEYVKHQQTNENSPLEQGTAFAFIQAVQFVNKKLLERDPEEKGLFDVIVLSNNSPESGVRIINSVKQYGSTESLCIASWEDAQKIWPRGLSHPHLFGNCPQWP</sequence>
<keyword evidence="1" id="KW-1185">Reference proteome</keyword>
<dbReference type="PANTHER" id="PTHR31367:SF3">
    <property type="entry name" value="CYTOSOLIC 5'-NUCLEOTIDASE 1A"/>
    <property type="match status" value="1"/>
</dbReference>
<reference evidence="2" key="1">
    <citation type="submission" date="2025-08" db="UniProtKB">
        <authorList>
            <consortium name="RefSeq"/>
        </authorList>
    </citation>
    <scope>IDENTIFICATION</scope>
    <source>
        <tissue evidence="2">Liver</tissue>
    </source>
</reference>
<accession>A0A9F5MZ51</accession>
<dbReference type="KEGG" id="pbi:112540563"/>
<dbReference type="GO" id="GO:0009117">
    <property type="term" value="P:nucleotide metabolic process"/>
    <property type="evidence" value="ECO:0007669"/>
    <property type="project" value="InterPro"/>
</dbReference>
<gene>
    <name evidence="2" type="primary">LOC112540563</name>
</gene>
<organism evidence="1 2">
    <name type="scientific">Python bivittatus</name>
    <name type="common">Burmese python</name>
    <name type="synonym">Python molurus bivittatus</name>
    <dbReference type="NCBI Taxonomy" id="176946"/>
    <lineage>
        <taxon>Eukaryota</taxon>
        <taxon>Metazoa</taxon>
        <taxon>Chordata</taxon>
        <taxon>Craniata</taxon>
        <taxon>Vertebrata</taxon>
        <taxon>Euteleostomi</taxon>
        <taxon>Lepidosauria</taxon>
        <taxon>Squamata</taxon>
        <taxon>Bifurcata</taxon>
        <taxon>Unidentata</taxon>
        <taxon>Episquamata</taxon>
        <taxon>Toxicofera</taxon>
        <taxon>Serpentes</taxon>
        <taxon>Henophidia</taxon>
        <taxon>Pythonidae</taxon>
        <taxon>Python</taxon>
    </lineage>
</organism>
<dbReference type="GeneID" id="112540563"/>
<dbReference type="InterPro" id="IPR010394">
    <property type="entry name" value="5-nucleotidase"/>
</dbReference>
<dbReference type="PANTHER" id="PTHR31367">
    <property type="entry name" value="CYTOSOLIC 5'-NUCLEOTIDASE 1 FAMILY MEMBER"/>
    <property type="match status" value="1"/>
</dbReference>
<dbReference type="OrthoDB" id="9994138at2759"/>
<protein>
    <submittedName>
        <fullName evidence="2">Cytosolic 5'-nucleotidase 1A-like</fullName>
    </submittedName>
</protein>
<proteinExistence type="predicted"/>
<dbReference type="GO" id="GO:0005829">
    <property type="term" value="C:cytosol"/>
    <property type="evidence" value="ECO:0007669"/>
    <property type="project" value="TreeGrafter"/>
</dbReference>
<dbReference type="GO" id="GO:0008253">
    <property type="term" value="F:5'-nucleotidase activity"/>
    <property type="evidence" value="ECO:0007669"/>
    <property type="project" value="InterPro"/>
</dbReference>
<name>A0A9F5MZ51_PYTBI</name>
<dbReference type="GO" id="GO:0046085">
    <property type="term" value="P:adenosine metabolic process"/>
    <property type="evidence" value="ECO:0007669"/>
    <property type="project" value="TreeGrafter"/>
</dbReference>
<dbReference type="Pfam" id="PF06189">
    <property type="entry name" value="5-nucleotidase"/>
    <property type="match status" value="1"/>
</dbReference>
<dbReference type="RefSeq" id="XP_025022058.1">
    <property type="nucleotide sequence ID" value="XM_025166290.1"/>
</dbReference>
<evidence type="ECO:0000313" key="2">
    <source>
        <dbReference type="RefSeq" id="XP_025022058.1"/>
    </source>
</evidence>
<dbReference type="Proteomes" id="UP000695026">
    <property type="component" value="Unplaced"/>
</dbReference>
<dbReference type="AlphaFoldDB" id="A0A9F5MZ51"/>
<evidence type="ECO:0000313" key="1">
    <source>
        <dbReference type="Proteomes" id="UP000695026"/>
    </source>
</evidence>
<dbReference type="GO" id="GO:0000166">
    <property type="term" value="F:nucleotide binding"/>
    <property type="evidence" value="ECO:0007669"/>
    <property type="project" value="InterPro"/>
</dbReference>